<proteinExistence type="predicted"/>
<feature type="transmembrane region" description="Helical" evidence="1">
    <location>
        <begin position="31"/>
        <end position="48"/>
    </location>
</feature>
<protein>
    <submittedName>
        <fullName evidence="2">Uncharacterized protein</fullName>
    </submittedName>
</protein>
<keyword evidence="1" id="KW-0812">Transmembrane</keyword>
<evidence type="ECO:0000256" key="1">
    <source>
        <dbReference type="SAM" id="Phobius"/>
    </source>
</evidence>
<dbReference type="EMBL" id="FOGQ01000001">
    <property type="protein sequence ID" value="SER37444.1"/>
    <property type="molecule type" value="Genomic_DNA"/>
</dbReference>
<accession>A0A1H9NN33</accession>
<feature type="transmembrane region" description="Helical" evidence="1">
    <location>
        <begin position="5"/>
        <end position="25"/>
    </location>
</feature>
<keyword evidence="1" id="KW-1133">Transmembrane helix</keyword>
<gene>
    <name evidence="2" type="ORF">SAMN05661109_00033</name>
</gene>
<evidence type="ECO:0000313" key="2">
    <source>
        <dbReference type="EMBL" id="SER37444.1"/>
    </source>
</evidence>
<keyword evidence="1" id="KW-0472">Membrane</keyword>
<dbReference type="Proteomes" id="UP000198929">
    <property type="component" value="Unassembled WGS sequence"/>
</dbReference>
<name>A0A1H9NN33_9CORY</name>
<dbReference type="AlphaFoldDB" id="A0A1H9NN33"/>
<sequence length="68" mass="7299">MGRSIVIRVIIVAVLIIAYIAAVAMGVPDSYTGPTIIVSIALVLFFPINRRDHTQGGSQKPHTDVVEP</sequence>
<dbReference type="STRING" id="1121357.SAMN05661109_00033"/>
<organism evidence="2 3">
    <name type="scientific">Corynebacterium cystitidis DSM 20524</name>
    <dbReference type="NCBI Taxonomy" id="1121357"/>
    <lineage>
        <taxon>Bacteria</taxon>
        <taxon>Bacillati</taxon>
        <taxon>Actinomycetota</taxon>
        <taxon>Actinomycetes</taxon>
        <taxon>Mycobacteriales</taxon>
        <taxon>Corynebacteriaceae</taxon>
        <taxon>Corynebacterium</taxon>
    </lineage>
</organism>
<keyword evidence="3" id="KW-1185">Reference proteome</keyword>
<dbReference type="RefSeq" id="WP_092254476.1">
    <property type="nucleotide sequence ID" value="NZ_CP047199.1"/>
</dbReference>
<evidence type="ECO:0000313" key="3">
    <source>
        <dbReference type="Proteomes" id="UP000198929"/>
    </source>
</evidence>
<reference evidence="3" key="1">
    <citation type="submission" date="2016-10" db="EMBL/GenBank/DDBJ databases">
        <authorList>
            <person name="Varghese N."/>
            <person name="Submissions S."/>
        </authorList>
    </citation>
    <scope>NUCLEOTIDE SEQUENCE [LARGE SCALE GENOMIC DNA]</scope>
    <source>
        <strain evidence="3">DSM 20524</strain>
    </source>
</reference>